<organism evidence="2 3">
    <name type="scientific">Candidatus Doudnabacteria bacterium CG10_big_fil_rev_8_21_14_0_10_41_10</name>
    <dbReference type="NCBI Taxonomy" id="1974551"/>
    <lineage>
        <taxon>Bacteria</taxon>
        <taxon>Candidatus Doudnaibacteriota</taxon>
    </lineage>
</organism>
<keyword evidence="1" id="KW-0472">Membrane</keyword>
<name>A0A2H0VE41_9BACT</name>
<feature type="transmembrane region" description="Helical" evidence="1">
    <location>
        <begin position="7"/>
        <end position="28"/>
    </location>
</feature>
<gene>
    <name evidence="2" type="ORF">COT91_01775</name>
</gene>
<accession>A0A2H0VE41</accession>
<proteinExistence type="predicted"/>
<keyword evidence="1" id="KW-1133">Transmembrane helix</keyword>
<keyword evidence="1" id="KW-0812">Transmembrane</keyword>
<comment type="caution">
    <text evidence="2">The sequence shown here is derived from an EMBL/GenBank/DDBJ whole genome shotgun (WGS) entry which is preliminary data.</text>
</comment>
<sequence>MVIMGKIRIVILTVVLLAGLVFTGWLFFSRSQTVELAEGQSFEFKNYSIRTEVAGEDGKSVQIRVFDNTSKTIEYLYLSEADGYTQEVLGLVVEFQGAGVPNGFNQRDEKVVKLKLNKK</sequence>
<dbReference type="EMBL" id="PFAJ01000023">
    <property type="protein sequence ID" value="PIR97372.1"/>
    <property type="molecule type" value="Genomic_DNA"/>
</dbReference>
<evidence type="ECO:0000256" key="1">
    <source>
        <dbReference type="SAM" id="Phobius"/>
    </source>
</evidence>
<evidence type="ECO:0000313" key="3">
    <source>
        <dbReference type="Proteomes" id="UP000230557"/>
    </source>
</evidence>
<dbReference type="AlphaFoldDB" id="A0A2H0VE41"/>
<reference evidence="3" key="1">
    <citation type="submission" date="2017-09" db="EMBL/GenBank/DDBJ databases">
        <title>Depth-based differentiation of microbial function through sediment-hosted aquifers and enrichment of novel symbionts in the deep terrestrial subsurface.</title>
        <authorList>
            <person name="Probst A.J."/>
            <person name="Ladd B."/>
            <person name="Jarett J.K."/>
            <person name="Geller-Mcgrath D.E."/>
            <person name="Sieber C.M.K."/>
            <person name="Emerson J.B."/>
            <person name="Anantharaman K."/>
            <person name="Thomas B.C."/>
            <person name="Malmstrom R."/>
            <person name="Stieglmeier M."/>
            <person name="Klingl A."/>
            <person name="Woyke T."/>
            <person name="Ryan C.M."/>
            <person name="Banfield J.F."/>
        </authorList>
    </citation>
    <scope>NUCLEOTIDE SEQUENCE [LARGE SCALE GENOMIC DNA]</scope>
</reference>
<protein>
    <submittedName>
        <fullName evidence="2">Uncharacterized protein</fullName>
    </submittedName>
</protein>
<dbReference type="Proteomes" id="UP000230557">
    <property type="component" value="Unassembled WGS sequence"/>
</dbReference>
<evidence type="ECO:0000313" key="2">
    <source>
        <dbReference type="EMBL" id="PIR97372.1"/>
    </source>
</evidence>